<gene>
    <name evidence="11" type="ORF">Dform_00340</name>
</gene>
<dbReference type="KEGG" id="dfo:Dform_00340"/>
<dbReference type="InterPro" id="IPR006311">
    <property type="entry name" value="TAT_signal"/>
</dbReference>
<dbReference type="PROSITE" id="PS00198">
    <property type="entry name" value="4FE4S_FER_1"/>
    <property type="match status" value="1"/>
</dbReference>
<evidence type="ECO:0000256" key="5">
    <source>
        <dbReference type="ARBA" id="ARBA00022729"/>
    </source>
</evidence>
<dbReference type="AlphaFoldDB" id="A0A1P8F5J2"/>
<evidence type="ECO:0000256" key="4">
    <source>
        <dbReference type="ARBA" id="ARBA00022723"/>
    </source>
</evidence>
<dbReference type="EMBL" id="CP018258">
    <property type="protein sequence ID" value="APV43700.1"/>
    <property type="molecule type" value="Genomic_DNA"/>
</dbReference>
<keyword evidence="3" id="KW-0004">4Fe-4S</keyword>
<keyword evidence="8" id="KW-0472">Membrane</keyword>
<evidence type="ECO:0000256" key="6">
    <source>
        <dbReference type="ARBA" id="ARBA00023004"/>
    </source>
</evidence>
<dbReference type="GO" id="GO:0005886">
    <property type="term" value="C:plasma membrane"/>
    <property type="evidence" value="ECO:0007669"/>
    <property type="project" value="UniProtKB-SubCell"/>
</dbReference>
<evidence type="ECO:0000256" key="2">
    <source>
        <dbReference type="ARBA" id="ARBA00022475"/>
    </source>
</evidence>
<keyword evidence="4" id="KW-0479">Metal-binding</keyword>
<dbReference type="InterPro" id="IPR017900">
    <property type="entry name" value="4Fe4S_Fe_S_CS"/>
</dbReference>
<reference evidence="12" key="1">
    <citation type="submission" date="2016-11" db="EMBL/GenBank/DDBJ databases">
        <title>Dehalogenimonas formicexedens sp. nov., a chlorinated alkane respiring bacterium isolated from contaminated groundwater.</title>
        <authorList>
            <person name="Key T.A."/>
            <person name="Bowman K.S."/>
            <person name="Lee I."/>
            <person name="Chun J."/>
            <person name="Albuquerque L."/>
            <person name="da Costa M.S."/>
            <person name="Rainey F.A."/>
            <person name="Moe W.M."/>
        </authorList>
    </citation>
    <scope>NUCLEOTIDE SEQUENCE [LARGE SCALE GENOMIC DNA]</scope>
    <source>
        <strain evidence="12">NSZ-14</strain>
    </source>
</reference>
<dbReference type="OrthoDB" id="9803192at2"/>
<evidence type="ECO:0000256" key="9">
    <source>
        <dbReference type="ARBA" id="ARBA00029374"/>
    </source>
</evidence>
<keyword evidence="12" id="KW-1185">Reference proteome</keyword>
<proteinExistence type="predicted"/>
<evidence type="ECO:0000256" key="3">
    <source>
        <dbReference type="ARBA" id="ARBA00022485"/>
    </source>
</evidence>
<evidence type="ECO:0000259" key="10">
    <source>
        <dbReference type="PROSITE" id="PS51379"/>
    </source>
</evidence>
<evidence type="ECO:0000256" key="7">
    <source>
        <dbReference type="ARBA" id="ARBA00023014"/>
    </source>
</evidence>
<feature type="domain" description="4Fe-4S ferredoxin-type" evidence="10">
    <location>
        <begin position="322"/>
        <end position="354"/>
    </location>
</feature>
<keyword evidence="5" id="KW-0732">Signal</keyword>
<dbReference type="InterPro" id="IPR012832">
    <property type="entry name" value="RDH"/>
</dbReference>
<organism evidence="11 12">
    <name type="scientific">Dehalogenimonas formicexedens</name>
    <dbReference type="NCBI Taxonomy" id="1839801"/>
    <lineage>
        <taxon>Bacteria</taxon>
        <taxon>Bacillati</taxon>
        <taxon>Chloroflexota</taxon>
        <taxon>Dehalococcoidia</taxon>
        <taxon>Dehalococcoidales</taxon>
        <taxon>Dehalococcoidaceae</taxon>
        <taxon>Dehalogenimonas</taxon>
    </lineage>
</organism>
<dbReference type="NCBIfam" id="TIGR02486">
    <property type="entry name" value="RDH"/>
    <property type="match status" value="1"/>
</dbReference>
<evidence type="ECO:0000313" key="12">
    <source>
        <dbReference type="Proteomes" id="UP000185934"/>
    </source>
</evidence>
<dbReference type="SUPFAM" id="SSF54862">
    <property type="entry name" value="4Fe-4S ferredoxins"/>
    <property type="match status" value="1"/>
</dbReference>
<dbReference type="InterPro" id="IPR017896">
    <property type="entry name" value="4Fe4S_Fe-S-bd"/>
</dbReference>
<keyword evidence="7" id="KW-0411">Iron-sulfur</keyword>
<evidence type="ECO:0000256" key="8">
    <source>
        <dbReference type="ARBA" id="ARBA00023136"/>
    </source>
</evidence>
<dbReference type="Pfam" id="PF13486">
    <property type="entry name" value="Dehalogenase"/>
    <property type="match status" value="1"/>
</dbReference>
<keyword evidence="6" id="KW-0408">Iron</keyword>
<comment type="subcellular location">
    <subcellularLocation>
        <location evidence="1">Cell membrane</location>
    </subcellularLocation>
</comment>
<dbReference type="STRING" id="1839801.Dform_00340"/>
<evidence type="ECO:0000313" key="11">
    <source>
        <dbReference type="EMBL" id="APV43700.1"/>
    </source>
</evidence>
<evidence type="ECO:0000256" key="1">
    <source>
        <dbReference type="ARBA" id="ARBA00004236"/>
    </source>
</evidence>
<dbReference type="GO" id="GO:0051539">
    <property type="term" value="F:4 iron, 4 sulfur cluster binding"/>
    <property type="evidence" value="ECO:0007669"/>
    <property type="project" value="UniProtKB-KW"/>
</dbReference>
<sequence>MGKFHSTMSRRQFMEALGLAGAGLGAAAIAAPTFHDMDEVLASSSNSSWKNPWWVKNREAENPTVEIDWSRIQRYDMNQVQTGDYQAIQDKTNAMIKEMWGSNDSKELYKKWAQEGVQGLRLREQAVSNAIGAVQNGAKSGYTGITPDGLGVPRWQGTPEENMHMMHVVSRFFGSITQSATQLTDNTKKLIFSKVGNRTNVFKDVDQASQTATESILPNKANYAFAWGTRHPSDALKTGPGVVNNPYGYFFSTNAGVRIRQFVQNIGYLAVSSQPNLAGSSAFPAVTGMGEMSRAGSELMIPQHGNVLRYIDLMLTDLPLESTPPIDAGMTRFCYTCKKCAIHCPTQSISLEDPSWDTTGPWNNPGMKHWYFNYPSCNPFKSSFTPGYCGLCLTICTFTKYEDAMIHNIVKGTSSTTPVFNAFFHKMDDAMGYGRNRGGLEAHQDDTYVDDWWNIIGPELGFLTHRGNFPG</sequence>
<keyword evidence="2" id="KW-1003">Cell membrane</keyword>
<dbReference type="Proteomes" id="UP000185934">
    <property type="component" value="Chromosome"/>
</dbReference>
<protein>
    <submittedName>
        <fullName evidence="11">Reductive dehalogenase</fullName>
    </submittedName>
</protein>
<accession>A0A1P8F5J2</accession>
<comment type="cofactor">
    <cofactor evidence="9">
        <name>corrinoid</name>
        <dbReference type="ChEBI" id="CHEBI:33913"/>
    </cofactor>
</comment>
<dbReference type="PROSITE" id="PS51318">
    <property type="entry name" value="TAT"/>
    <property type="match status" value="1"/>
</dbReference>
<dbReference type="InterPro" id="IPR028894">
    <property type="entry name" value="RDH_dom"/>
</dbReference>
<dbReference type="GO" id="GO:0046872">
    <property type="term" value="F:metal ion binding"/>
    <property type="evidence" value="ECO:0007669"/>
    <property type="project" value="UniProtKB-KW"/>
</dbReference>
<name>A0A1P8F5J2_9CHLR</name>
<dbReference type="RefSeq" id="WP_145925495.1">
    <property type="nucleotide sequence ID" value="NZ_CP018258.1"/>
</dbReference>
<dbReference type="Gene3D" id="3.30.70.20">
    <property type="match status" value="1"/>
</dbReference>
<dbReference type="PROSITE" id="PS51379">
    <property type="entry name" value="4FE4S_FER_2"/>
    <property type="match status" value="1"/>
</dbReference>